<dbReference type="PANTHER" id="PTHR37805:SF1">
    <property type="entry name" value="CYTOPLASMIC PROTEIN"/>
    <property type="match status" value="1"/>
</dbReference>
<gene>
    <name evidence="1" type="ORF">FHS59_003736</name>
</gene>
<reference evidence="1 2" key="1">
    <citation type="submission" date="2020-08" db="EMBL/GenBank/DDBJ databases">
        <title>Genomic Encyclopedia of Type Strains, Phase IV (KMG-IV): sequencing the most valuable type-strain genomes for metagenomic binning, comparative biology and taxonomic classification.</title>
        <authorList>
            <person name="Goeker M."/>
        </authorList>
    </citation>
    <scope>NUCLEOTIDE SEQUENCE [LARGE SCALE GENOMIC DNA]</scope>
    <source>
        <strain evidence="1 2">DSM 102044</strain>
    </source>
</reference>
<dbReference type="AlphaFoldDB" id="A0A841MMG3"/>
<evidence type="ECO:0000313" key="2">
    <source>
        <dbReference type="Proteomes" id="UP000588604"/>
    </source>
</evidence>
<name>A0A841MMG3_9BACT</name>
<evidence type="ECO:0000313" key="1">
    <source>
        <dbReference type="EMBL" id="MBB6328093.1"/>
    </source>
</evidence>
<dbReference type="RefSeq" id="WP_184496820.1">
    <property type="nucleotide sequence ID" value="NZ_JACIJO010000003.1"/>
</dbReference>
<dbReference type="PANTHER" id="PTHR37805">
    <property type="entry name" value="CYTOPLASMIC PROTEIN-RELATED"/>
    <property type="match status" value="1"/>
</dbReference>
<organism evidence="1 2">
    <name type="scientific">Algoriphagus iocasae</name>
    <dbReference type="NCBI Taxonomy" id="1836499"/>
    <lineage>
        <taxon>Bacteria</taxon>
        <taxon>Pseudomonadati</taxon>
        <taxon>Bacteroidota</taxon>
        <taxon>Cytophagia</taxon>
        <taxon>Cytophagales</taxon>
        <taxon>Cyclobacteriaceae</taxon>
        <taxon>Algoriphagus</taxon>
    </lineage>
</organism>
<dbReference type="Pfam" id="PF07308">
    <property type="entry name" value="DUF1456"/>
    <property type="match status" value="2"/>
</dbReference>
<dbReference type="InterPro" id="IPR009921">
    <property type="entry name" value="YehS-like"/>
</dbReference>
<accession>A0A841MMG3</accession>
<keyword evidence="2" id="KW-1185">Reference proteome</keyword>
<proteinExistence type="predicted"/>
<sequence>MSNNDIFRSLRYTFDLNDFLMIEIFGMAGVEVDRPTVSSWLKKDDDEEFKPIYDKDLAAFLNGFIILKRGKKDGQDPVNEKSLSNNQVLRKLKIALNMIDEDMLNILKTAEFRLSKHELSAFFRNPSQSQYRDCKDQVLRNFLRGLQLTYRPN</sequence>
<dbReference type="EMBL" id="JACIJO010000003">
    <property type="protein sequence ID" value="MBB6328093.1"/>
    <property type="molecule type" value="Genomic_DNA"/>
</dbReference>
<comment type="caution">
    <text evidence="1">The sequence shown here is derived from an EMBL/GenBank/DDBJ whole genome shotgun (WGS) entry which is preliminary data.</text>
</comment>
<protein>
    <submittedName>
        <fullName evidence="1">Uncharacterized protein YehS (DUF1456 family)</fullName>
    </submittedName>
</protein>
<dbReference type="Proteomes" id="UP000588604">
    <property type="component" value="Unassembled WGS sequence"/>
</dbReference>